<keyword evidence="3" id="KW-1185">Reference proteome</keyword>
<dbReference type="PANTHER" id="PTHR35204">
    <property type="entry name" value="YALI0A21131P"/>
    <property type="match status" value="1"/>
</dbReference>
<evidence type="ECO:0000313" key="2">
    <source>
        <dbReference type="EMBL" id="KAK5633879.1"/>
    </source>
</evidence>
<organism evidence="2 3">
    <name type="scientific">Xylaria bambusicola</name>
    <dbReference type="NCBI Taxonomy" id="326684"/>
    <lineage>
        <taxon>Eukaryota</taxon>
        <taxon>Fungi</taxon>
        <taxon>Dikarya</taxon>
        <taxon>Ascomycota</taxon>
        <taxon>Pezizomycotina</taxon>
        <taxon>Sordariomycetes</taxon>
        <taxon>Xylariomycetidae</taxon>
        <taxon>Xylariales</taxon>
        <taxon>Xylariaceae</taxon>
        <taxon>Xylaria</taxon>
    </lineage>
</organism>
<gene>
    <name evidence="2" type="ORF">RRF57_009593</name>
</gene>
<reference evidence="2 3" key="1">
    <citation type="submission" date="2023-10" db="EMBL/GenBank/DDBJ databases">
        <title>Draft genome sequence of Xylaria bambusicola isolate GMP-LS, the root and basal stem rot pathogen of sugarcane in Indonesia.</title>
        <authorList>
            <person name="Selvaraj P."/>
            <person name="Muralishankar V."/>
            <person name="Muruganantham S."/>
            <person name="Sp S."/>
            <person name="Haryani S."/>
            <person name="Lau K.J.X."/>
            <person name="Naqvi N.I."/>
        </authorList>
    </citation>
    <scope>NUCLEOTIDE SEQUENCE [LARGE SCALE GENOMIC DNA]</scope>
    <source>
        <strain evidence="2">GMP-LS</strain>
    </source>
</reference>
<dbReference type="PANTHER" id="PTHR35204:SF1">
    <property type="entry name" value="ENTEROTOXIN"/>
    <property type="match status" value="1"/>
</dbReference>
<dbReference type="AlphaFoldDB" id="A0AAN7UTR7"/>
<comment type="caution">
    <text evidence="2">The sequence shown here is derived from an EMBL/GenBank/DDBJ whole genome shotgun (WGS) entry which is preliminary data.</text>
</comment>
<dbReference type="EMBL" id="JAWHQM010000036">
    <property type="protein sequence ID" value="KAK5633879.1"/>
    <property type="molecule type" value="Genomic_DNA"/>
</dbReference>
<dbReference type="Proteomes" id="UP001305414">
    <property type="component" value="Unassembled WGS sequence"/>
</dbReference>
<sequence>MPSPPTFRYCVVACQALSSISVLTTVVVTLFRKQGLVGAPWTGPIDLECAAPRIPVVAPTAAHHDVAPFVFDELHSLLKQWPNTYAPNGHAIVAGTVAPFTPLFHAKNGPGLPGRAAFFSFDACSEMSLGIFGGSGSSVLHTVAPTRPLRVIYFDGQSATLTETGSLDSQLAILNGQVLPNPTYNQIYDEGRRALDLCTLVDDLDLDGVVRMNAGFEILLCDWPKSGIEHLFTSNITLPGHQEREANQSLPRDPNRQPPFGFGNVFGEQGSYEWLRSATWHYGNYGQGGTAFQDIRLDPCTMVSFYDPIFKSLSGLHHGRLIGNQTFQNGWGARRGHRLVGISEADVGTFKTRLIKNTLSTGPKCSSTDWSAMAESIVSLHKTRLLDISKTFGSKKSSSFIVTRVHELSHAILYPYLQYPFASGGDVEKVEAVTVSRCSFIYTSQLNPYELSDSELLLYHSVNIVLQNLCSLEWDLLRWTERYTTHFFGEYQDLDLVQVAHELVEKWRLVQSLLSWIGWDNWNGCETQCLADELCSIPTWPVVYAPGFPQGGIYAENNTKTSEQELAEFWKPKCINRSDFDRGGGRGREPNYQLPDVPLYPC</sequence>
<feature type="region of interest" description="Disordered" evidence="1">
    <location>
        <begin position="581"/>
        <end position="602"/>
    </location>
</feature>
<evidence type="ECO:0000313" key="3">
    <source>
        <dbReference type="Proteomes" id="UP001305414"/>
    </source>
</evidence>
<dbReference type="InterPro" id="IPR038921">
    <property type="entry name" value="YOR389W-like"/>
</dbReference>
<accession>A0AAN7UTR7</accession>
<proteinExistence type="predicted"/>
<protein>
    <submittedName>
        <fullName evidence="2">Uncharacterized protein</fullName>
    </submittedName>
</protein>
<evidence type="ECO:0000256" key="1">
    <source>
        <dbReference type="SAM" id="MobiDB-lite"/>
    </source>
</evidence>
<feature type="region of interest" description="Disordered" evidence="1">
    <location>
        <begin position="243"/>
        <end position="262"/>
    </location>
</feature>
<name>A0AAN7UTR7_9PEZI</name>